<dbReference type="PROSITE" id="PS00107">
    <property type="entry name" value="PROTEIN_KINASE_ATP"/>
    <property type="match status" value="1"/>
</dbReference>
<keyword evidence="3 9" id="KW-0418">Kinase</keyword>
<dbReference type="Proteomes" id="UP001154400">
    <property type="component" value="Chromosome"/>
</dbReference>
<evidence type="ECO:0000256" key="3">
    <source>
        <dbReference type="ARBA" id="ARBA00022777"/>
    </source>
</evidence>
<feature type="compositionally biased region" description="Low complexity" evidence="6">
    <location>
        <begin position="8"/>
        <end position="23"/>
    </location>
</feature>
<feature type="transmembrane region" description="Helical" evidence="7">
    <location>
        <begin position="613"/>
        <end position="636"/>
    </location>
</feature>
<dbReference type="AlphaFoldDB" id="A0A3S5Y2D6"/>
<dbReference type="GO" id="GO:0004674">
    <property type="term" value="F:protein serine/threonine kinase activity"/>
    <property type="evidence" value="ECO:0007669"/>
    <property type="project" value="TreeGrafter"/>
</dbReference>
<dbReference type="InterPro" id="IPR008271">
    <property type="entry name" value="Ser/Thr_kinase_AS"/>
</dbReference>
<organism evidence="9">
    <name type="scientific">Rhodococcus hoagii (strain 103S)</name>
    <name type="common">Rhodococcus equi</name>
    <dbReference type="NCBI Taxonomy" id="685727"/>
    <lineage>
        <taxon>Bacteria</taxon>
        <taxon>Bacillati</taxon>
        <taxon>Actinomycetota</taxon>
        <taxon>Actinomycetes</taxon>
        <taxon>Mycobacteriales</taxon>
        <taxon>Nocardiaceae</taxon>
        <taxon>Prescottella</taxon>
    </lineage>
</organism>
<accession>A0A3S5Y2D6</accession>
<proteinExistence type="predicted"/>
<evidence type="ECO:0000313" key="10">
    <source>
        <dbReference type="Proteomes" id="UP000006892"/>
    </source>
</evidence>
<evidence type="ECO:0000256" key="5">
    <source>
        <dbReference type="PROSITE-ProRule" id="PRU10141"/>
    </source>
</evidence>
<sequence>MMDGPVESTAGATRAAASTVTGVQPAEPGTRTVSFLADVVARFASAWEAPGDGTPPDLEYFLPGGLPVGDALRRAALVELIKVDLEYRLLRADRPRSLASYCEEFPELRSRPLPPDLIYEDFHLRRRGGHTVDVAEYAREFPEHADRLTDVLDGAGDYRSTLVAQPGAQHALDQVEVGDHIDDFDLLTGLGRGSFARVFLARQRSMQRLVAVKISHDHGTEPQTLAQLDHDYIVRVFDQRQLADRELKLLYMQYVPGGTLLDVLRRVREHPPGHPRTGRLLLESIDAVLERKGEIRPSDSSVRDELATLTWPETVAWLGRRLADALDYADQHGVLHRDIKPANVLLTSEGVPKLADFNISFSDRVAGTSPVAYFGGSLAYMSPEQLEACHPEMPGSAADLDARSDIYALGVMLWELLTGRRPFADESGAGESATSLERMLGLRRREIDPQFRDELPDDCPAALRRVLLTCLAPDPDGRWATGAELAQQFDLCLDARARDLVDPPPTSWRYRLRPWMIPIVALGAGVPNALAAMYNYHHNQTLIISELSAEAQQRFVEVSRVINSVLFPLGFVLIVYFCRYVISVPRGLRKGRTYDAATLARARADTLLMGDRIVAVVFALWLVAGIVFPVSLQIAAGSIPQGAYVHFLGSQIVCGAIAVAYPFFLVTFYAVRCLYPSLLPHGITSSSDERRLRGLDRRSTMYLAVAASVPLVGVAGVTFLSPDEISVVIYAVRVLCVGGVIAFVFVYWLFRLLEEDLRALERVVSQGTYPPYTLGSRVPM</sequence>
<keyword evidence="2 5" id="KW-0547">Nucleotide-binding</keyword>
<feature type="transmembrane region" description="Helical" evidence="7">
    <location>
        <begin position="648"/>
        <end position="671"/>
    </location>
</feature>
<dbReference type="PROSITE" id="PS00108">
    <property type="entry name" value="PROTEIN_KINASE_ST"/>
    <property type="match status" value="1"/>
</dbReference>
<dbReference type="SMART" id="SM00220">
    <property type="entry name" value="S_TKc"/>
    <property type="match status" value="1"/>
</dbReference>
<feature type="region of interest" description="Disordered" evidence="6">
    <location>
        <begin position="1"/>
        <end position="24"/>
    </location>
</feature>
<keyword evidence="7" id="KW-0472">Membrane</keyword>
<evidence type="ECO:0000313" key="9">
    <source>
        <dbReference type="EMBL" id="CBH46701.1"/>
    </source>
</evidence>
<evidence type="ECO:0000256" key="6">
    <source>
        <dbReference type="SAM" id="MobiDB-lite"/>
    </source>
</evidence>
<keyword evidence="4 5" id="KW-0067">ATP-binding</keyword>
<dbReference type="Gene3D" id="1.10.510.10">
    <property type="entry name" value="Transferase(Phosphotransferase) domain 1"/>
    <property type="match status" value="2"/>
</dbReference>
<name>A0A3S5Y2D6_RHOH1</name>
<gene>
    <name evidence="9" type="ordered locus">REQ_05820</name>
</gene>
<dbReference type="Pfam" id="PF00069">
    <property type="entry name" value="Pkinase"/>
    <property type="match status" value="1"/>
</dbReference>
<evidence type="ECO:0000256" key="7">
    <source>
        <dbReference type="SAM" id="Phobius"/>
    </source>
</evidence>
<dbReference type="GO" id="GO:0005524">
    <property type="term" value="F:ATP binding"/>
    <property type="evidence" value="ECO:0007669"/>
    <property type="project" value="UniProtKB-UniRule"/>
</dbReference>
<dbReference type="CDD" id="cd14014">
    <property type="entry name" value="STKc_PknB_like"/>
    <property type="match status" value="1"/>
</dbReference>
<dbReference type="PANTHER" id="PTHR43289:SF34">
    <property type="entry name" value="SERINE_THREONINE-PROTEIN KINASE YBDM-RELATED"/>
    <property type="match status" value="1"/>
</dbReference>
<dbReference type="InterPro" id="IPR011009">
    <property type="entry name" value="Kinase-like_dom_sf"/>
</dbReference>
<evidence type="ECO:0000259" key="8">
    <source>
        <dbReference type="PROSITE" id="PS50011"/>
    </source>
</evidence>
<reference evidence="9" key="1">
    <citation type="journal article" date="2010" name="PLoS Genet.">
        <title>The genome of a pathogenic rhodococcus: cooptive virulence underpinned by key gene acquisitions.</title>
        <authorList>
            <person name="Letek M."/>
            <person name="Gonzalez P."/>
            <person name="Macarthur I."/>
            <person name="Rodriguez H."/>
            <person name="Freeman T.C."/>
            <person name="Valero-Rello A."/>
            <person name="Blanco M."/>
            <person name="Buckley T."/>
            <person name="Cherevach I."/>
            <person name="Fahey R."/>
            <person name="Hapeshi A."/>
            <person name="Holdstock J."/>
            <person name="Leadon D."/>
            <person name="Navas J."/>
            <person name="Ocampo A."/>
            <person name="Quail M.A."/>
            <person name="Sanders M."/>
            <person name="Scortti M.M."/>
            <person name="Prescott J.F."/>
            <person name="Fogarty U."/>
            <person name="Meijer W.G."/>
            <person name="Parkhill J."/>
            <person name="Bentley S.D."/>
            <person name="Vazquez-Boland J.A."/>
        </authorList>
    </citation>
    <scope>NUCLEOTIDE SEQUENCE [LARGE SCALE GENOMIC DNA]</scope>
    <source>
        <strain evidence="9 10">103S</strain>
    </source>
</reference>
<dbReference type="SUPFAM" id="SSF56112">
    <property type="entry name" value="Protein kinase-like (PK-like)"/>
    <property type="match status" value="1"/>
</dbReference>
<evidence type="ECO:0000256" key="4">
    <source>
        <dbReference type="ARBA" id="ARBA00022840"/>
    </source>
</evidence>
<keyword evidence="7" id="KW-1133">Transmembrane helix</keyword>
<dbReference type="InterPro" id="IPR017441">
    <property type="entry name" value="Protein_kinase_ATP_BS"/>
</dbReference>
<keyword evidence="1" id="KW-0808">Transferase</keyword>
<feature type="domain" description="Protein kinase" evidence="8">
    <location>
        <begin position="184"/>
        <end position="490"/>
    </location>
</feature>
<feature type="transmembrane region" description="Helical" evidence="7">
    <location>
        <begin position="700"/>
        <end position="721"/>
    </location>
</feature>
<dbReference type="KEGG" id="req:REQ_05820"/>
<feature type="transmembrane region" description="Helical" evidence="7">
    <location>
        <begin position="727"/>
        <end position="750"/>
    </location>
</feature>
<feature type="transmembrane region" description="Helical" evidence="7">
    <location>
        <begin position="561"/>
        <end position="582"/>
    </location>
</feature>
<evidence type="ECO:0000256" key="1">
    <source>
        <dbReference type="ARBA" id="ARBA00022679"/>
    </source>
</evidence>
<dbReference type="InterPro" id="IPR000719">
    <property type="entry name" value="Prot_kinase_dom"/>
</dbReference>
<keyword evidence="7" id="KW-0812">Transmembrane</keyword>
<dbReference type="EMBL" id="FN563149">
    <property type="protein sequence ID" value="CBH46701.1"/>
    <property type="molecule type" value="Genomic_DNA"/>
</dbReference>
<dbReference type="PANTHER" id="PTHR43289">
    <property type="entry name" value="MITOGEN-ACTIVATED PROTEIN KINASE KINASE KINASE 20-RELATED"/>
    <property type="match status" value="1"/>
</dbReference>
<evidence type="ECO:0000256" key="2">
    <source>
        <dbReference type="ARBA" id="ARBA00022741"/>
    </source>
</evidence>
<protein>
    <submittedName>
        <fullName evidence="9">Serine/threonine kinase</fullName>
    </submittedName>
</protein>
<feature type="binding site" evidence="5">
    <location>
        <position position="213"/>
    </location>
    <ligand>
        <name>ATP</name>
        <dbReference type="ChEBI" id="CHEBI:30616"/>
    </ligand>
</feature>
<dbReference type="PROSITE" id="PS50011">
    <property type="entry name" value="PROTEIN_KINASE_DOM"/>
    <property type="match status" value="1"/>
</dbReference>